<sequence length="86" mass="10429">MRLLFHDEGWDDYLYWQETDKKIVKKINELIKACKRSPFDGIGKPEPLKGDLVDCWSRRITDEHRFVYYIGENTITVLKCRHHYKK</sequence>
<accession>A0A9X1PNY0</accession>
<name>A0A9X1PNY0_9BACT</name>
<reference evidence="7" key="1">
    <citation type="submission" date="2021-12" db="EMBL/GenBank/DDBJ databases">
        <title>Novel species in genus Dyadobacter.</title>
        <authorList>
            <person name="Ma C."/>
        </authorList>
    </citation>
    <scope>NUCLEOTIDE SEQUENCE</scope>
    <source>
        <strain evidence="7">LJ419</strain>
    </source>
</reference>
<dbReference type="NCBIfam" id="TIGR02116">
    <property type="entry name" value="toxin_Txe_YoeB"/>
    <property type="match status" value="1"/>
</dbReference>
<evidence type="ECO:0000313" key="8">
    <source>
        <dbReference type="Proteomes" id="UP001139000"/>
    </source>
</evidence>
<keyword evidence="3" id="KW-0540">Nuclease</keyword>
<evidence type="ECO:0000313" key="7">
    <source>
        <dbReference type="EMBL" id="MCF0064852.1"/>
    </source>
</evidence>
<dbReference type="InterPro" id="IPR035093">
    <property type="entry name" value="RelE/ParE_toxin_dom_sf"/>
</dbReference>
<gene>
    <name evidence="7" type="ORF">LXM26_25290</name>
</gene>
<keyword evidence="2" id="KW-1277">Toxin-antitoxin system</keyword>
<dbReference type="AlphaFoldDB" id="A0A9X1PNY0"/>
<keyword evidence="5" id="KW-0378">Hydrolase</keyword>
<dbReference type="Proteomes" id="UP001139000">
    <property type="component" value="Unassembled WGS sequence"/>
</dbReference>
<evidence type="ECO:0000256" key="5">
    <source>
        <dbReference type="ARBA" id="ARBA00022801"/>
    </source>
</evidence>
<keyword evidence="4" id="KW-0255">Endonuclease</keyword>
<dbReference type="PANTHER" id="PTHR38039">
    <property type="entry name" value="TOXIN YOEB"/>
    <property type="match status" value="1"/>
</dbReference>
<organism evidence="7 8">
    <name type="scientific">Dyadobacter chenwenxiniae</name>
    <dbReference type="NCBI Taxonomy" id="2906456"/>
    <lineage>
        <taxon>Bacteria</taxon>
        <taxon>Pseudomonadati</taxon>
        <taxon>Bacteroidota</taxon>
        <taxon>Cytophagia</taxon>
        <taxon>Cytophagales</taxon>
        <taxon>Spirosomataceae</taxon>
        <taxon>Dyadobacter</taxon>
    </lineage>
</organism>
<dbReference type="GO" id="GO:0098795">
    <property type="term" value="P:global gene silencing by mRNA cleavage"/>
    <property type="evidence" value="ECO:0007669"/>
    <property type="project" value="TreeGrafter"/>
</dbReference>
<evidence type="ECO:0000256" key="4">
    <source>
        <dbReference type="ARBA" id="ARBA00022759"/>
    </source>
</evidence>
<evidence type="ECO:0000256" key="2">
    <source>
        <dbReference type="ARBA" id="ARBA00022649"/>
    </source>
</evidence>
<evidence type="ECO:0000256" key="3">
    <source>
        <dbReference type="ARBA" id="ARBA00022722"/>
    </source>
</evidence>
<dbReference type="GO" id="GO:0016787">
    <property type="term" value="F:hydrolase activity"/>
    <property type="evidence" value="ECO:0007669"/>
    <property type="project" value="UniProtKB-KW"/>
</dbReference>
<comment type="caution">
    <text evidence="7">The sequence shown here is derived from an EMBL/GenBank/DDBJ whole genome shotgun (WGS) entry which is preliminary data.</text>
</comment>
<evidence type="ECO:0000256" key="1">
    <source>
        <dbReference type="ARBA" id="ARBA00008172"/>
    </source>
</evidence>
<dbReference type="Pfam" id="PF06769">
    <property type="entry name" value="YoeB_toxin"/>
    <property type="match status" value="1"/>
</dbReference>
<keyword evidence="8" id="KW-1185">Reference proteome</keyword>
<dbReference type="SUPFAM" id="SSF143011">
    <property type="entry name" value="RelE-like"/>
    <property type="match status" value="1"/>
</dbReference>
<evidence type="ECO:0000256" key="6">
    <source>
        <dbReference type="ARBA" id="ARBA00030388"/>
    </source>
</evidence>
<dbReference type="EMBL" id="JAJTTC010000009">
    <property type="protein sequence ID" value="MCF0064852.1"/>
    <property type="molecule type" value="Genomic_DNA"/>
</dbReference>
<dbReference type="PANTHER" id="PTHR38039:SF1">
    <property type="entry name" value="TOXIN YOEB"/>
    <property type="match status" value="1"/>
</dbReference>
<dbReference type="InterPro" id="IPR009614">
    <property type="entry name" value="YoeB_toxin"/>
</dbReference>
<comment type="similarity">
    <text evidence="1">Belongs to the YoeB family.</text>
</comment>
<dbReference type="GO" id="GO:0006401">
    <property type="term" value="P:RNA catabolic process"/>
    <property type="evidence" value="ECO:0007669"/>
    <property type="project" value="InterPro"/>
</dbReference>
<proteinExistence type="inferred from homology"/>
<dbReference type="RefSeq" id="WP_234657830.1">
    <property type="nucleotide sequence ID" value="NZ_CP094997.1"/>
</dbReference>
<dbReference type="Gene3D" id="3.30.2310.20">
    <property type="entry name" value="RelE-like"/>
    <property type="match status" value="1"/>
</dbReference>
<protein>
    <recommendedName>
        <fullName evidence="6">Putative mRNA interferase YoeB</fullName>
    </recommendedName>
</protein>
<dbReference type="GO" id="GO:0004519">
    <property type="term" value="F:endonuclease activity"/>
    <property type="evidence" value="ECO:0007669"/>
    <property type="project" value="UniProtKB-KW"/>
</dbReference>